<feature type="domain" description="Large ribosomal subunit protein bL12 C-terminal" evidence="4">
    <location>
        <begin position="98"/>
        <end position="165"/>
    </location>
</feature>
<dbReference type="Gene3D" id="3.30.1390.10">
    <property type="match status" value="1"/>
</dbReference>
<dbReference type="GO" id="GO:0003735">
    <property type="term" value="F:structural constituent of ribosome"/>
    <property type="evidence" value="ECO:0007669"/>
    <property type="project" value="InterPro"/>
</dbReference>
<name>A0A0C2J2R0_THEKT</name>
<dbReference type="SUPFAM" id="SSF54736">
    <property type="entry name" value="ClpS-like"/>
    <property type="match status" value="1"/>
</dbReference>
<feature type="domain" description="Large ribosomal subunit protein bL12 oligomerization" evidence="5">
    <location>
        <begin position="39"/>
        <end position="84"/>
    </location>
</feature>
<dbReference type="PANTHER" id="PTHR45987:SF4">
    <property type="entry name" value="LARGE RIBOSOMAL SUBUNIT PROTEIN BL12M"/>
    <property type="match status" value="1"/>
</dbReference>
<accession>A0A0C2J2R0</accession>
<dbReference type="OrthoDB" id="250175at2759"/>
<dbReference type="InterPro" id="IPR013823">
    <property type="entry name" value="Ribosomal_bL12_C"/>
</dbReference>
<evidence type="ECO:0000256" key="3">
    <source>
        <dbReference type="ARBA" id="ARBA00023274"/>
    </source>
</evidence>
<dbReference type="AlphaFoldDB" id="A0A0C2J2R0"/>
<evidence type="ECO:0000259" key="4">
    <source>
        <dbReference type="Pfam" id="PF00542"/>
    </source>
</evidence>
<dbReference type="FunFam" id="3.30.1390.10:FF:000001">
    <property type="entry name" value="50S ribosomal protein L7/L12"/>
    <property type="match status" value="1"/>
</dbReference>
<organism evidence="6 7">
    <name type="scientific">Thelohanellus kitauei</name>
    <name type="common">Myxosporean</name>
    <dbReference type="NCBI Taxonomy" id="669202"/>
    <lineage>
        <taxon>Eukaryota</taxon>
        <taxon>Metazoa</taxon>
        <taxon>Cnidaria</taxon>
        <taxon>Myxozoa</taxon>
        <taxon>Myxosporea</taxon>
        <taxon>Bivalvulida</taxon>
        <taxon>Platysporina</taxon>
        <taxon>Myxobolidae</taxon>
        <taxon>Thelohanellus</taxon>
    </lineage>
</organism>
<dbReference type="NCBIfam" id="TIGR00855">
    <property type="entry name" value="L12"/>
    <property type="match status" value="1"/>
</dbReference>
<dbReference type="GO" id="GO:0006412">
    <property type="term" value="P:translation"/>
    <property type="evidence" value="ECO:0007669"/>
    <property type="project" value="InterPro"/>
</dbReference>
<dbReference type="Gene3D" id="1.20.5.710">
    <property type="entry name" value="Single helix bin"/>
    <property type="match status" value="1"/>
</dbReference>
<evidence type="ECO:0000256" key="2">
    <source>
        <dbReference type="ARBA" id="ARBA00022980"/>
    </source>
</evidence>
<proteinExistence type="inferred from homology"/>
<reference evidence="6 7" key="1">
    <citation type="journal article" date="2014" name="Genome Biol. Evol.">
        <title>The genome of the myxosporean Thelohanellus kitauei shows adaptations to nutrient acquisition within its fish host.</title>
        <authorList>
            <person name="Yang Y."/>
            <person name="Xiong J."/>
            <person name="Zhou Z."/>
            <person name="Huo F."/>
            <person name="Miao W."/>
            <person name="Ran C."/>
            <person name="Liu Y."/>
            <person name="Zhang J."/>
            <person name="Feng J."/>
            <person name="Wang M."/>
            <person name="Wang M."/>
            <person name="Wang L."/>
            <person name="Yao B."/>
        </authorList>
    </citation>
    <scope>NUCLEOTIDE SEQUENCE [LARGE SCALE GENOMIC DNA]</scope>
    <source>
        <strain evidence="6">Wuqing</strain>
    </source>
</reference>
<evidence type="ECO:0000313" key="6">
    <source>
        <dbReference type="EMBL" id="KII63367.1"/>
    </source>
</evidence>
<keyword evidence="3" id="KW-0687">Ribonucleoprotein</keyword>
<dbReference type="InterPro" id="IPR014719">
    <property type="entry name" value="Ribosomal_bL12_C/ClpS-like"/>
</dbReference>
<sequence>MAMNMAKILRMVPFRPTNFVRHTQFVPMPGEEPKKYHDKILKIVEDIGNLTVVELVEFNQCLKTRFNIPDMPTTVSVAAAPTPSARAEGPAKPTKTKFFVKLETFSAENKIKTIKLVREINPGLNLVDAKKLVEGCPSTVRENIDMDEADAIKKKFEEIGCTIILE</sequence>
<dbReference type="EMBL" id="JWZT01004682">
    <property type="protein sequence ID" value="KII63367.1"/>
    <property type="molecule type" value="Genomic_DNA"/>
</dbReference>
<dbReference type="Proteomes" id="UP000031668">
    <property type="component" value="Unassembled WGS sequence"/>
</dbReference>
<gene>
    <name evidence="6" type="ORF">RF11_05765</name>
</gene>
<dbReference type="InterPro" id="IPR008932">
    <property type="entry name" value="Ribosomal_bL12_oligo"/>
</dbReference>
<comment type="caution">
    <text evidence="6">The sequence shown here is derived from an EMBL/GenBank/DDBJ whole genome shotgun (WGS) entry which is preliminary data.</text>
</comment>
<dbReference type="OMA" id="LEDKWGV"/>
<evidence type="ECO:0000259" key="5">
    <source>
        <dbReference type="Pfam" id="PF16320"/>
    </source>
</evidence>
<keyword evidence="7" id="KW-1185">Reference proteome</keyword>
<dbReference type="InterPro" id="IPR000206">
    <property type="entry name" value="Ribosomal_bL12"/>
</dbReference>
<evidence type="ECO:0000313" key="7">
    <source>
        <dbReference type="Proteomes" id="UP000031668"/>
    </source>
</evidence>
<dbReference type="SUPFAM" id="SSF48300">
    <property type="entry name" value="Ribosomal protein L7/12, oligomerisation (N-terminal) domain"/>
    <property type="match status" value="1"/>
</dbReference>
<evidence type="ECO:0000256" key="1">
    <source>
        <dbReference type="ARBA" id="ARBA00007197"/>
    </source>
</evidence>
<dbReference type="PANTHER" id="PTHR45987">
    <property type="entry name" value="39S RIBOSOMAL PROTEIN L12"/>
    <property type="match status" value="1"/>
</dbReference>
<comment type="similarity">
    <text evidence="1">Belongs to the bacterial ribosomal protein bL12 family.</text>
</comment>
<dbReference type="InterPro" id="IPR036235">
    <property type="entry name" value="Ribosomal_bL12_oligo_N_sf"/>
</dbReference>
<dbReference type="GO" id="GO:0005762">
    <property type="term" value="C:mitochondrial large ribosomal subunit"/>
    <property type="evidence" value="ECO:0007669"/>
    <property type="project" value="TreeGrafter"/>
</dbReference>
<dbReference type="GO" id="GO:0003729">
    <property type="term" value="F:mRNA binding"/>
    <property type="evidence" value="ECO:0007669"/>
    <property type="project" value="TreeGrafter"/>
</dbReference>
<protein>
    <submittedName>
        <fullName evidence="6">50S ribosomal protein L7/L12</fullName>
    </submittedName>
</protein>
<keyword evidence="2 6" id="KW-0689">Ribosomal protein</keyword>
<dbReference type="Pfam" id="PF00542">
    <property type="entry name" value="Ribosomal_L12"/>
    <property type="match status" value="1"/>
</dbReference>
<dbReference type="Pfam" id="PF16320">
    <property type="entry name" value="Ribosomal_L12_N"/>
    <property type="match status" value="1"/>
</dbReference>